<evidence type="ECO:0000313" key="2">
    <source>
        <dbReference type="Proteomes" id="UP000011524"/>
    </source>
</evidence>
<protein>
    <submittedName>
        <fullName evidence="1">Uncharacterized protein</fullName>
    </submittedName>
</protein>
<keyword evidence="2" id="KW-1185">Reference proteome</keyword>
<reference evidence="1 2" key="1">
    <citation type="journal article" date="2014" name="PLoS Genet.">
        <title>Phylogenetically driven sequencing of extremely halophilic archaea reveals strategies for static and dynamic osmo-response.</title>
        <authorList>
            <person name="Becker E.A."/>
            <person name="Seitzer P.M."/>
            <person name="Tritt A."/>
            <person name="Larsen D."/>
            <person name="Krusor M."/>
            <person name="Yao A.I."/>
            <person name="Wu D."/>
            <person name="Madern D."/>
            <person name="Eisen J.A."/>
            <person name="Darling A.E."/>
            <person name="Facciotti M.T."/>
        </authorList>
    </citation>
    <scope>NUCLEOTIDE SEQUENCE [LARGE SCALE GENOMIC DNA]</scope>
    <source>
        <strain evidence="2">ATCC 49778 / DSM 6131 / JCM 7785 / NBRC 101032 / NCIMB 13157 / TR-1</strain>
    </source>
</reference>
<dbReference type="Proteomes" id="UP000011524">
    <property type="component" value="Unassembled WGS sequence"/>
</dbReference>
<dbReference type="AlphaFoldDB" id="M0LIS9"/>
<sequence>MKKEVRKVLEANKGLFLTADIVAAVTNYSEGHVRTYLHELADGDTNVERERRYKEIYGVVLFGNFVVLTDDRDQLLEVVKTYRISEFDKVKSMSKSEIRSFIIDELASQEVTTKTDKLYFGIPA</sequence>
<dbReference type="PATRIC" id="fig|1227453.3.peg.1508"/>
<comment type="caution">
    <text evidence="1">The sequence shown here is derived from an EMBL/GenBank/DDBJ whole genome shotgun (WGS) entry which is preliminary data.</text>
</comment>
<dbReference type="EMBL" id="AOLY01000011">
    <property type="protein sequence ID" value="EMA31915.1"/>
    <property type="molecule type" value="Genomic_DNA"/>
</dbReference>
<gene>
    <name evidence="1" type="ORF">C444_07555</name>
</gene>
<accession>M0LIS9</accession>
<dbReference type="eggNOG" id="arCOG07566">
    <property type="taxonomic scope" value="Archaea"/>
</dbReference>
<evidence type="ECO:0000313" key="1">
    <source>
        <dbReference type="EMBL" id="EMA31915.1"/>
    </source>
</evidence>
<name>M0LIS9_HALJT</name>
<organism evidence="1 2">
    <name type="scientific">Haloarcula japonica (strain ATCC 49778 / DSM 6131 / JCM 7785 / NBRC 101032 / NCIMB 13157 / TR-1)</name>
    <dbReference type="NCBI Taxonomy" id="1227453"/>
    <lineage>
        <taxon>Archaea</taxon>
        <taxon>Methanobacteriati</taxon>
        <taxon>Methanobacteriota</taxon>
        <taxon>Stenosarchaea group</taxon>
        <taxon>Halobacteria</taxon>
        <taxon>Halobacteriales</taxon>
        <taxon>Haloarculaceae</taxon>
        <taxon>Haloarcula</taxon>
    </lineage>
</organism>
<proteinExistence type="predicted"/>